<dbReference type="GO" id="GO:0015031">
    <property type="term" value="P:protein transport"/>
    <property type="evidence" value="ECO:0007669"/>
    <property type="project" value="UniProtKB-KW"/>
</dbReference>
<keyword evidence="4 7" id="KW-0812">Transmembrane</keyword>
<dbReference type="GO" id="GO:0005886">
    <property type="term" value="C:plasma membrane"/>
    <property type="evidence" value="ECO:0007669"/>
    <property type="project" value="UniProtKB-SubCell"/>
</dbReference>
<dbReference type="InterPro" id="IPR003400">
    <property type="entry name" value="ExbD"/>
</dbReference>
<keyword evidence="6 8" id="KW-0472">Membrane</keyword>
<evidence type="ECO:0000256" key="6">
    <source>
        <dbReference type="ARBA" id="ARBA00023136"/>
    </source>
</evidence>
<sequence length="127" mass="13001">MIFAPRQAPRGAQDRAIVPMINVVFLLLIFFLMTASLTPPPPLDIAPPVAEAPLAEPAPGTLYIAADGTLAYGDQTGDGALAALAGAPPDPLPVMADAAYPAAELARLLPRLAAAGVEAIRLVTVQP</sequence>
<evidence type="ECO:0000313" key="9">
    <source>
        <dbReference type="EMBL" id="NKX45140.1"/>
    </source>
</evidence>
<keyword evidence="3" id="KW-1003">Cell membrane</keyword>
<dbReference type="RefSeq" id="WP_168623525.1">
    <property type="nucleotide sequence ID" value="NZ_JAAZQQ010000003.1"/>
</dbReference>
<accession>A0A7X6GZA2</accession>
<keyword evidence="5 8" id="KW-1133">Transmembrane helix</keyword>
<keyword evidence="7" id="KW-0813">Transport</keyword>
<evidence type="ECO:0000256" key="2">
    <source>
        <dbReference type="ARBA" id="ARBA00005811"/>
    </source>
</evidence>
<evidence type="ECO:0000256" key="8">
    <source>
        <dbReference type="SAM" id="Phobius"/>
    </source>
</evidence>
<feature type="transmembrane region" description="Helical" evidence="8">
    <location>
        <begin position="16"/>
        <end position="37"/>
    </location>
</feature>
<name>A0A7X6GZA2_9RHOB</name>
<organism evidence="9 10">
    <name type="scientific">Roseicyclus persicicus</name>
    <dbReference type="NCBI Taxonomy" id="2650661"/>
    <lineage>
        <taxon>Bacteria</taxon>
        <taxon>Pseudomonadati</taxon>
        <taxon>Pseudomonadota</taxon>
        <taxon>Alphaproteobacteria</taxon>
        <taxon>Rhodobacterales</taxon>
        <taxon>Roseobacteraceae</taxon>
        <taxon>Roseicyclus</taxon>
    </lineage>
</organism>
<protein>
    <submittedName>
        <fullName evidence="9">Biopolymer transporter ExbD</fullName>
    </submittedName>
</protein>
<dbReference type="Proteomes" id="UP000526408">
    <property type="component" value="Unassembled WGS sequence"/>
</dbReference>
<proteinExistence type="inferred from homology"/>
<evidence type="ECO:0000256" key="7">
    <source>
        <dbReference type="RuleBase" id="RU003879"/>
    </source>
</evidence>
<gene>
    <name evidence="9" type="ORF">HCU73_11100</name>
</gene>
<comment type="similarity">
    <text evidence="2 7">Belongs to the ExbD/TolR family.</text>
</comment>
<dbReference type="AlphaFoldDB" id="A0A7X6GZA2"/>
<keyword evidence="10" id="KW-1185">Reference proteome</keyword>
<comment type="caution">
    <text evidence="9">The sequence shown here is derived from an EMBL/GenBank/DDBJ whole genome shotgun (WGS) entry which is preliminary data.</text>
</comment>
<keyword evidence="7" id="KW-0653">Protein transport</keyword>
<evidence type="ECO:0000256" key="1">
    <source>
        <dbReference type="ARBA" id="ARBA00004162"/>
    </source>
</evidence>
<dbReference type="Pfam" id="PF02472">
    <property type="entry name" value="ExbD"/>
    <property type="match status" value="1"/>
</dbReference>
<evidence type="ECO:0000256" key="5">
    <source>
        <dbReference type="ARBA" id="ARBA00022989"/>
    </source>
</evidence>
<reference evidence="9 10" key="1">
    <citation type="submission" date="2020-04" db="EMBL/GenBank/DDBJ databases">
        <authorList>
            <person name="Yoon J."/>
        </authorList>
    </citation>
    <scope>NUCLEOTIDE SEQUENCE [LARGE SCALE GENOMIC DNA]</scope>
    <source>
        <strain evidence="9 10">KMU-115</strain>
    </source>
</reference>
<evidence type="ECO:0000313" key="10">
    <source>
        <dbReference type="Proteomes" id="UP000526408"/>
    </source>
</evidence>
<evidence type="ECO:0000256" key="4">
    <source>
        <dbReference type="ARBA" id="ARBA00022692"/>
    </source>
</evidence>
<comment type="subcellular location">
    <subcellularLocation>
        <location evidence="1">Cell membrane</location>
        <topology evidence="1">Single-pass membrane protein</topology>
    </subcellularLocation>
    <subcellularLocation>
        <location evidence="7">Cell membrane</location>
        <topology evidence="7">Single-pass type II membrane protein</topology>
    </subcellularLocation>
</comment>
<dbReference type="GO" id="GO:0022857">
    <property type="term" value="F:transmembrane transporter activity"/>
    <property type="evidence" value="ECO:0007669"/>
    <property type="project" value="InterPro"/>
</dbReference>
<dbReference type="EMBL" id="JAAZQQ010000003">
    <property type="protein sequence ID" value="NKX45140.1"/>
    <property type="molecule type" value="Genomic_DNA"/>
</dbReference>
<evidence type="ECO:0000256" key="3">
    <source>
        <dbReference type="ARBA" id="ARBA00022475"/>
    </source>
</evidence>